<keyword evidence="1" id="KW-0812">Transmembrane</keyword>
<dbReference type="EMBL" id="JACSQP010000005">
    <property type="protein sequence ID" value="MBD7958088.1"/>
    <property type="molecule type" value="Genomic_DNA"/>
</dbReference>
<evidence type="ECO:0000313" key="3">
    <source>
        <dbReference type="Proteomes" id="UP000648352"/>
    </source>
</evidence>
<gene>
    <name evidence="2" type="ORF">H9651_10595</name>
</gene>
<name>A0ABR8S3Q7_9MICO</name>
<organism evidence="2 3">
    <name type="scientific">Microbacterium pullorum</name>
    <dbReference type="NCBI Taxonomy" id="2762236"/>
    <lineage>
        <taxon>Bacteria</taxon>
        <taxon>Bacillati</taxon>
        <taxon>Actinomycetota</taxon>
        <taxon>Actinomycetes</taxon>
        <taxon>Micrococcales</taxon>
        <taxon>Microbacteriaceae</taxon>
        <taxon>Microbacterium</taxon>
    </lineage>
</organism>
<dbReference type="PROSITE" id="PS00409">
    <property type="entry name" value="PROKAR_NTER_METHYL"/>
    <property type="match status" value="1"/>
</dbReference>
<accession>A0ABR8S3Q7</accession>
<reference evidence="2 3" key="1">
    <citation type="submission" date="2020-08" db="EMBL/GenBank/DDBJ databases">
        <title>A Genomic Blueprint of the Chicken Gut Microbiome.</title>
        <authorList>
            <person name="Gilroy R."/>
            <person name="Ravi A."/>
            <person name="Getino M."/>
            <person name="Pursley I."/>
            <person name="Horton D.L."/>
            <person name="Alikhan N.-F."/>
            <person name="Baker D."/>
            <person name="Gharbi K."/>
            <person name="Hall N."/>
            <person name="Watson M."/>
            <person name="Adriaenssens E.M."/>
            <person name="Foster-Nyarko E."/>
            <person name="Jarju S."/>
            <person name="Secka A."/>
            <person name="Antonio M."/>
            <person name="Oren A."/>
            <person name="Chaudhuri R."/>
            <person name="La Ragione R.M."/>
            <person name="Hildebrand F."/>
            <person name="Pallen M.J."/>
        </authorList>
    </citation>
    <scope>NUCLEOTIDE SEQUENCE [LARGE SCALE GENOMIC DNA]</scope>
    <source>
        <strain evidence="2 3">Sa4CUA7</strain>
    </source>
</reference>
<dbReference type="Pfam" id="PF07963">
    <property type="entry name" value="N_methyl"/>
    <property type="match status" value="1"/>
</dbReference>
<dbReference type="RefSeq" id="WP_191719262.1">
    <property type="nucleotide sequence ID" value="NZ_JACSQP010000005.1"/>
</dbReference>
<dbReference type="InterPro" id="IPR012902">
    <property type="entry name" value="N_methyl_site"/>
</dbReference>
<keyword evidence="1" id="KW-1133">Transmembrane helix</keyword>
<evidence type="ECO:0000256" key="1">
    <source>
        <dbReference type="SAM" id="Phobius"/>
    </source>
</evidence>
<dbReference type="Proteomes" id="UP000648352">
    <property type="component" value="Unassembled WGS sequence"/>
</dbReference>
<sequence>MTRRSDDAGMSLVEIIVAVVVASLVAGMVALVLINGLTAQQQAAARDRATGSANVASASLTQSIRNATMLRVSLGGTRLDARVLTDTGTAECRAWAMVGADLRYSAGPTPRSAATNTWKPIATGVTATLPGDAAFAPEGNRGVSIGLRITHDRQTAIITDGATAQAQDDAAGGPPC</sequence>
<feature type="transmembrane region" description="Helical" evidence="1">
    <location>
        <begin position="12"/>
        <end position="34"/>
    </location>
</feature>
<keyword evidence="3" id="KW-1185">Reference proteome</keyword>
<protein>
    <recommendedName>
        <fullName evidence="4">Prepilin-type N-terminal cleavage/methylation domain-containing protein</fullName>
    </recommendedName>
</protein>
<keyword evidence="1" id="KW-0472">Membrane</keyword>
<proteinExistence type="predicted"/>
<evidence type="ECO:0000313" key="2">
    <source>
        <dbReference type="EMBL" id="MBD7958088.1"/>
    </source>
</evidence>
<evidence type="ECO:0008006" key="4">
    <source>
        <dbReference type="Google" id="ProtNLM"/>
    </source>
</evidence>
<comment type="caution">
    <text evidence="2">The sequence shown here is derived from an EMBL/GenBank/DDBJ whole genome shotgun (WGS) entry which is preliminary data.</text>
</comment>